<dbReference type="GeneID" id="63825587"/>
<dbReference type="STRING" id="1314785.A0A165F1J5"/>
<dbReference type="Proteomes" id="UP000076871">
    <property type="component" value="Unassembled WGS sequence"/>
</dbReference>
<dbReference type="AlphaFoldDB" id="A0A165F1J5"/>
<dbReference type="EMBL" id="KV427616">
    <property type="protein sequence ID" value="KZT08177.1"/>
    <property type="molecule type" value="Genomic_DNA"/>
</dbReference>
<proteinExistence type="predicted"/>
<evidence type="ECO:0000313" key="3">
    <source>
        <dbReference type="Proteomes" id="UP000076871"/>
    </source>
</evidence>
<dbReference type="InParanoid" id="A0A165F1J5"/>
<feature type="region of interest" description="Disordered" evidence="1">
    <location>
        <begin position="1"/>
        <end position="172"/>
    </location>
</feature>
<keyword evidence="3" id="KW-1185">Reference proteome</keyword>
<dbReference type="RefSeq" id="XP_040765917.1">
    <property type="nucleotide sequence ID" value="XM_040908558.1"/>
</dbReference>
<feature type="compositionally biased region" description="Polar residues" evidence="1">
    <location>
        <begin position="119"/>
        <end position="129"/>
    </location>
</feature>
<protein>
    <submittedName>
        <fullName evidence="2">Uncharacterized protein</fullName>
    </submittedName>
</protein>
<dbReference type="OrthoDB" id="3269227at2759"/>
<organism evidence="2 3">
    <name type="scientific">Laetiporus sulphureus 93-53</name>
    <dbReference type="NCBI Taxonomy" id="1314785"/>
    <lineage>
        <taxon>Eukaryota</taxon>
        <taxon>Fungi</taxon>
        <taxon>Dikarya</taxon>
        <taxon>Basidiomycota</taxon>
        <taxon>Agaricomycotina</taxon>
        <taxon>Agaricomycetes</taxon>
        <taxon>Polyporales</taxon>
        <taxon>Laetiporus</taxon>
    </lineage>
</organism>
<gene>
    <name evidence="2" type="ORF">LAESUDRAFT_724186</name>
</gene>
<evidence type="ECO:0000313" key="2">
    <source>
        <dbReference type="EMBL" id="KZT08177.1"/>
    </source>
</evidence>
<feature type="compositionally biased region" description="Low complexity" evidence="1">
    <location>
        <begin position="73"/>
        <end position="85"/>
    </location>
</feature>
<accession>A0A165F1J5</accession>
<feature type="compositionally biased region" description="Basic and acidic residues" evidence="1">
    <location>
        <begin position="151"/>
        <end position="172"/>
    </location>
</feature>
<reference evidence="2 3" key="1">
    <citation type="journal article" date="2016" name="Mol. Biol. Evol.">
        <title>Comparative Genomics of Early-Diverging Mushroom-Forming Fungi Provides Insights into the Origins of Lignocellulose Decay Capabilities.</title>
        <authorList>
            <person name="Nagy L.G."/>
            <person name="Riley R."/>
            <person name="Tritt A."/>
            <person name="Adam C."/>
            <person name="Daum C."/>
            <person name="Floudas D."/>
            <person name="Sun H."/>
            <person name="Yadav J.S."/>
            <person name="Pangilinan J."/>
            <person name="Larsson K.H."/>
            <person name="Matsuura K."/>
            <person name="Barry K."/>
            <person name="Labutti K."/>
            <person name="Kuo R."/>
            <person name="Ohm R.A."/>
            <person name="Bhattacharya S.S."/>
            <person name="Shirouzu T."/>
            <person name="Yoshinaga Y."/>
            <person name="Martin F.M."/>
            <person name="Grigoriev I.V."/>
            <person name="Hibbett D.S."/>
        </authorList>
    </citation>
    <scope>NUCLEOTIDE SEQUENCE [LARGE SCALE GENOMIC DNA]</scope>
    <source>
        <strain evidence="2 3">93-53</strain>
    </source>
</reference>
<name>A0A165F1J5_9APHY</name>
<evidence type="ECO:0000256" key="1">
    <source>
        <dbReference type="SAM" id="MobiDB-lite"/>
    </source>
</evidence>
<sequence>MYKLLRRISRSFFPSHDLPSNEDATSTAPQIGQKRRHSSEESGVEPPSPVKKQRPETPEQSEEQSPVHEGNATGEVEQVTEGVTEIELEDKIPTEPSSTAEDAATVPLPDSPITDMNDETASTVENEPTTAHFEQASSPEPPTATETSSSTKEEVTVQTVKDDAAKTEPTREVEIREIAQEEVNALDEDENGDDEIPGLTAGAAFALSHSSNVVDPLLHEAARSETMEVAPKDAVMA</sequence>